<protein>
    <recommendedName>
        <fullName evidence="3">Uracil-DNA glycosylase-like domain-containing protein</fullName>
    </recommendedName>
</protein>
<evidence type="ECO:0000313" key="2">
    <source>
        <dbReference type="Proteomes" id="UP000831189"/>
    </source>
</evidence>
<name>A0ABY4KQZ7_9PSED</name>
<reference evidence="1 2" key="1">
    <citation type="submission" date="2022-04" db="EMBL/GenBank/DDBJ databases">
        <title>Pseudomonas knackmussii B09-2.</title>
        <authorList>
            <person name="Deng Y."/>
        </authorList>
    </citation>
    <scope>NUCLEOTIDE SEQUENCE [LARGE SCALE GENOMIC DNA]</scope>
    <source>
        <strain evidence="1 2">B09-2</strain>
    </source>
</reference>
<keyword evidence="2" id="KW-1185">Reference proteome</keyword>
<dbReference type="EMBL" id="CP096208">
    <property type="protein sequence ID" value="UPQ82845.1"/>
    <property type="molecule type" value="Genomic_DNA"/>
</dbReference>
<dbReference type="Proteomes" id="UP000831189">
    <property type="component" value="Chromosome"/>
</dbReference>
<sequence>MEKTIGQAGQFTTIYDHELQRIEHYQKHPQMMPFIGADYGKFGPKILLIAESHYLRKGSTIHLEAQSWYDCQASQLVDHERSSTYTRRCLTKDGRTWKIKAYTIFRNLEASLIEAGYPRADNTLRYVAFMNGFQRPAVSRLSIKASSVDLKYSLPTIRAVLDAIKPDHVVFVSRKAYHAFGDQLDVPVCSAPHPASPWWNRSSKRGTGKDQFVRLMKGLQLT</sequence>
<proteinExistence type="predicted"/>
<accession>A0ABY4KQZ7</accession>
<evidence type="ECO:0000313" key="1">
    <source>
        <dbReference type="EMBL" id="UPQ82845.1"/>
    </source>
</evidence>
<evidence type="ECO:0008006" key="3">
    <source>
        <dbReference type="Google" id="ProtNLM"/>
    </source>
</evidence>
<organism evidence="1 2">
    <name type="scientific">Pseudomonas knackmussii</name>
    <dbReference type="NCBI Taxonomy" id="65741"/>
    <lineage>
        <taxon>Bacteria</taxon>
        <taxon>Pseudomonadati</taxon>
        <taxon>Pseudomonadota</taxon>
        <taxon>Gammaproteobacteria</taxon>
        <taxon>Pseudomonadales</taxon>
        <taxon>Pseudomonadaceae</taxon>
        <taxon>Pseudomonas</taxon>
    </lineage>
</organism>
<gene>
    <name evidence="1" type="ORF">M0M42_00045</name>
</gene>